<evidence type="ECO:0000256" key="2">
    <source>
        <dbReference type="ARBA" id="ARBA00022679"/>
    </source>
</evidence>
<dbReference type="EMBL" id="AMGY01000009">
    <property type="protein sequence ID" value="EXJ78268.1"/>
    <property type="molecule type" value="Genomic_DNA"/>
</dbReference>
<feature type="region of interest" description="Disordered" evidence="5">
    <location>
        <begin position="396"/>
        <end position="431"/>
    </location>
</feature>
<feature type="compositionally biased region" description="Polar residues" evidence="5">
    <location>
        <begin position="43"/>
        <end position="58"/>
    </location>
</feature>
<name>W9XDG8_9EURO</name>
<feature type="binding site" evidence="4">
    <location>
        <position position="272"/>
    </location>
    <ligand>
        <name>Zn(2+)</name>
        <dbReference type="ChEBI" id="CHEBI:29105"/>
    </ligand>
</feature>
<dbReference type="RefSeq" id="XP_007737713.1">
    <property type="nucleotide sequence ID" value="XM_007739523.1"/>
</dbReference>
<dbReference type="InterPro" id="IPR026590">
    <property type="entry name" value="Ssirtuin_cat_dom"/>
</dbReference>
<dbReference type="HOGENOM" id="CLU_023643_1_1_1"/>
<dbReference type="GeneID" id="19173513"/>
<evidence type="ECO:0000256" key="1">
    <source>
        <dbReference type="ARBA" id="ARBA00006924"/>
    </source>
</evidence>
<dbReference type="InterPro" id="IPR029035">
    <property type="entry name" value="DHS-like_NAD/FAD-binding_dom"/>
</dbReference>
<dbReference type="GO" id="GO:0070403">
    <property type="term" value="F:NAD+ binding"/>
    <property type="evidence" value="ECO:0007669"/>
    <property type="project" value="InterPro"/>
</dbReference>
<organism evidence="7 8">
    <name type="scientific">Capronia epimyces CBS 606.96</name>
    <dbReference type="NCBI Taxonomy" id="1182542"/>
    <lineage>
        <taxon>Eukaryota</taxon>
        <taxon>Fungi</taxon>
        <taxon>Dikarya</taxon>
        <taxon>Ascomycota</taxon>
        <taxon>Pezizomycotina</taxon>
        <taxon>Eurotiomycetes</taxon>
        <taxon>Chaetothyriomycetidae</taxon>
        <taxon>Chaetothyriales</taxon>
        <taxon>Herpotrichiellaceae</taxon>
        <taxon>Capronia</taxon>
    </lineage>
</organism>
<dbReference type="InterPro" id="IPR003000">
    <property type="entry name" value="Sirtuin"/>
</dbReference>
<dbReference type="OrthoDB" id="424302at2759"/>
<feature type="domain" description="Deacetylase sirtuin-type" evidence="6">
    <location>
        <begin position="61"/>
        <end position="467"/>
    </location>
</feature>
<keyword evidence="8" id="KW-1185">Reference proteome</keyword>
<dbReference type="PROSITE" id="PS50305">
    <property type="entry name" value="SIRTUIN"/>
    <property type="match status" value="1"/>
</dbReference>
<dbReference type="Pfam" id="PF02146">
    <property type="entry name" value="SIR2"/>
    <property type="match status" value="1"/>
</dbReference>
<feature type="compositionally biased region" description="Basic residues" evidence="5">
    <location>
        <begin position="406"/>
        <end position="416"/>
    </location>
</feature>
<protein>
    <recommendedName>
        <fullName evidence="6">Deacetylase sirtuin-type domain-containing protein</fullName>
    </recommendedName>
</protein>
<reference evidence="7 8" key="1">
    <citation type="submission" date="2013-03" db="EMBL/GenBank/DDBJ databases">
        <title>The Genome Sequence of Capronia epimyces CBS 606.96.</title>
        <authorList>
            <consortium name="The Broad Institute Genomics Platform"/>
            <person name="Cuomo C."/>
            <person name="de Hoog S."/>
            <person name="Gorbushina A."/>
            <person name="Walker B."/>
            <person name="Young S.K."/>
            <person name="Zeng Q."/>
            <person name="Gargeya S."/>
            <person name="Fitzgerald M."/>
            <person name="Haas B."/>
            <person name="Abouelleil A."/>
            <person name="Allen A.W."/>
            <person name="Alvarado L."/>
            <person name="Arachchi H.M."/>
            <person name="Berlin A.M."/>
            <person name="Chapman S.B."/>
            <person name="Gainer-Dewar J."/>
            <person name="Goldberg J."/>
            <person name="Griggs A."/>
            <person name="Gujja S."/>
            <person name="Hansen M."/>
            <person name="Howarth C."/>
            <person name="Imamovic A."/>
            <person name="Ireland A."/>
            <person name="Larimer J."/>
            <person name="McCowan C."/>
            <person name="Murphy C."/>
            <person name="Pearson M."/>
            <person name="Poon T.W."/>
            <person name="Priest M."/>
            <person name="Roberts A."/>
            <person name="Saif S."/>
            <person name="Shea T."/>
            <person name="Sisk P."/>
            <person name="Sykes S."/>
            <person name="Wortman J."/>
            <person name="Nusbaum C."/>
            <person name="Birren B."/>
        </authorList>
    </citation>
    <scope>NUCLEOTIDE SEQUENCE [LARGE SCALE GENOMIC DNA]</scope>
    <source>
        <strain evidence="7 8">CBS 606.96</strain>
    </source>
</reference>
<keyword evidence="3" id="KW-0520">NAD</keyword>
<dbReference type="AlphaFoldDB" id="W9XDG8"/>
<keyword evidence="4" id="KW-0862">Zinc</keyword>
<evidence type="ECO:0000256" key="5">
    <source>
        <dbReference type="SAM" id="MobiDB-lite"/>
    </source>
</evidence>
<dbReference type="Proteomes" id="UP000019478">
    <property type="component" value="Unassembled WGS sequence"/>
</dbReference>
<feature type="binding site" evidence="4">
    <location>
        <position position="203"/>
    </location>
    <ligand>
        <name>Zn(2+)</name>
        <dbReference type="ChEBI" id="CHEBI:29105"/>
    </ligand>
</feature>
<dbReference type="GO" id="GO:0017136">
    <property type="term" value="F:histone deacetylase activity, NAD-dependent"/>
    <property type="evidence" value="ECO:0007669"/>
    <property type="project" value="TreeGrafter"/>
</dbReference>
<dbReference type="GO" id="GO:0046872">
    <property type="term" value="F:metal ion binding"/>
    <property type="evidence" value="ECO:0007669"/>
    <property type="project" value="UniProtKB-KW"/>
</dbReference>
<gene>
    <name evidence="7" type="ORF">A1O3_09429</name>
</gene>
<comment type="similarity">
    <text evidence="1">Belongs to the sirtuin family. Class I subfamily.</text>
</comment>
<sequence length="467" mass="50197">MSKPLMRIPYTGPLPPPLIIPPSAATKHGAIAALAHFLTSKSPAPTTTNSADGSSSHSHGTKDKDGSGADLPEPGPSLPKNTNTSKTVLLTGAGISVASGLADYRGEKGTYTQNKSYRPIYFHEFVASHEARKRYWARSFLGWRGLHHASPNATHYAIRDLGRLGLVDSVITQNVDSFHPLAHPALPTIELHGFLRSLVCLSCQRLMDREAFQARLAALNPAWAEFLQDLLKSGALDTEDPLERRRKGFRTNPDGDADVPGAPYTTFRYPACPHCLKRPPILKDGSKGHVDVDADGAWIARPKSSTSSGGGGDGGVDSVGILKPNVIMFGESIPSAIKAAAEAAIDAAGKILVLGSSLATYSAWRLVKRAHDRGMGIGVLNLGGVRKEEVFFEASQAGHSHEHGHGHLQSQSHRHPQSHEHEQSHPHPHLHTTDSALIVNRDVVRASLPTEEILPGVVDYICNQRGL</sequence>
<dbReference type="eggNOG" id="KOG2683">
    <property type="taxonomic scope" value="Eukaryota"/>
</dbReference>
<dbReference type="PANTHER" id="PTHR11085:SF10">
    <property type="entry name" value="NAD-DEPENDENT PROTEIN DEACYLASE SIRTUIN-5, MITOCHONDRIAL-RELATED"/>
    <property type="match status" value="1"/>
</dbReference>
<feature type="binding site" evidence="4">
    <location>
        <position position="200"/>
    </location>
    <ligand>
        <name>Zn(2+)</name>
        <dbReference type="ChEBI" id="CHEBI:29105"/>
    </ligand>
</feature>
<dbReference type="Gene3D" id="3.40.50.1220">
    <property type="entry name" value="TPP-binding domain"/>
    <property type="match status" value="2"/>
</dbReference>
<accession>W9XDG8</accession>
<evidence type="ECO:0000313" key="7">
    <source>
        <dbReference type="EMBL" id="EXJ78268.1"/>
    </source>
</evidence>
<proteinExistence type="inferred from homology"/>
<feature type="binding site" evidence="4">
    <location>
        <position position="275"/>
    </location>
    <ligand>
        <name>Zn(2+)</name>
        <dbReference type="ChEBI" id="CHEBI:29105"/>
    </ligand>
</feature>
<dbReference type="SUPFAM" id="SSF52467">
    <property type="entry name" value="DHS-like NAD/FAD-binding domain"/>
    <property type="match status" value="1"/>
</dbReference>
<keyword evidence="4" id="KW-0479">Metal-binding</keyword>
<feature type="active site" description="Proton acceptor" evidence="4">
    <location>
        <position position="192"/>
    </location>
</feature>
<evidence type="ECO:0000256" key="3">
    <source>
        <dbReference type="ARBA" id="ARBA00023027"/>
    </source>
</evidence>
<comment type="caution">
    <text evidence="7">The sequence shown here is derived from an EMBL/GenBank/DDBJ whole genome shotgun (WGS) entry which is preliminary data.</text>
</comment>
<feature type="region of interest" description="Disordered" evidence="5">
    <location>
        <begin position="43"/>
        <end position="85"/>
    </location>
</feature>
<evidence type="ECO:0000256" key="4">
    <source>
        <dbReference type="PROSITE-ProRule" id="PRU00236"/>
    </source>
</evidence>
<evidence type="ECO:0000313" key="8">
    <source>
        <dbReference type="Proteomes" id="UP000019478"/>
    </source>
</evidence>
<dbReference type="InterPro" id="IPR050134">
    <property type="entry name" value="NAD-dep_sirtuin_deacylases"/>
</dbReference>
<keyword evidence="2" id="KW-0808">Transferase</keyword>
<evidence type="ECO:0000259" key="6">
    <source>
        <dbReference type="PROSITE" id="PS50305"/>
    </source>
</evidence>
<dbReference type="STRING" id="1182542.W9XDG8"/>
<dbReference type="PANTHER" id="PTHR11085">
    <property type="entry name" value="NAD-DEPENDENT PROTEIN DEACYLASE SIRTUIN-5, MITOCHONDRIAL-RELATED"/>
    <property type="match status" value="1"/>
</dbReference>